<protein>
    <submittedName>
        <fullName evidence="6">Nickel transporter</fullName>
    </submittedName>
</protein>
<dbReference type="GO" id="GO:0005737">
    <property type="term" value="C:cytoplasm"/>
    <property type="evidence" value="ECO:0007669"/>
    <property type="project" value="TreeGrafter"/>
</dbReference>
<evidence type="ECO:0000256" key="5">
    <source>
        <dbReference type="RuleBase" id="RU003657"/>
    </source>
</evidence>
<comment type="pathway">
    <text evidence="4">Amino-acid biosynthesis.</text>
</comment>
<evidence type="ECO:0000313" key="6">
    <source>
        <dbReference type="EMBL" id="HGC42635.1"/>
    </source>
</evidence>
<dbReference type="InterPro" id="IPR011060">
    <property type="entry name" value="RibuloseP-bd_barrel"/>
</dbReference>
<dbReference type="PANTHER" id="PTHR43090">
    <property type="entry name" value="1-(5-PHOSPHORIBOSYL)-5-[(5-PHOSPHORIBOSYLAMINO)METHYLIDENEAMINO] IMIDAZOLE-4-CARBOXAMIDE ISOMERASE"/>
    <property type="match status" value="1"/>
</dbReference>
<gene>
    <name evidence="6" type="ORF">ENY07_05365</name>
</gene>
<dbReference type="GO" id="GO:0000162">
    <property type="term" value="P:L-tryptophan biosynthetic process"/>
    <property type="evidence" value="ECO:0007669"/>
    <property type="project" value="TreeGrafter"/>
</dbReference>
<dbReference type="CDD" id="cd04723">
    <property type="entry name" value="HisA_HisF"/>
    <property type="match status" value="1"/>
</dbReference>
<dbReference type="EMBL" id="DTQM01000101">
    <property type="protein sequence ID" value="HGC42635.1"/>
    <property type="molecule type" value="Genomic_DNA"/>
</dbReference>
<dbReference type="GO" id="GO:0003949">
    <property type="term" value="F:1-(5-phosphoribosyl)-5-[(5-phosphoribosylamino)methylideneamino]imidazole-4-carboxamide isomerase activity"/>
    <property type="evidence" value="ECO:0007669"/>
    <property type="project" value="InterPro"/>
</dbReference>
<evidence type="ECO:0000256" key="2">
    <source>
        <dbReference type="ARBA" id="ARBA00022605"/>
    </source>
</evidence>
<dbReference type="Pfam" id="PF00977">
    <property type="entry name" value="His_biosynth"/>
    <property type="match status" value="1"/>
</dbReference>
<comment type="similarity">
    <text evidence="1 5">Belongs to the HisA/HisF family.</text>
</comment>
<proteinExistence type="inferred from homology"/>
<evidence type="ECO:0000256" key="3">
    <source>
        <dbReference type="ARBA" id="ARBA00023102"/>
    </source>
</evidence>
<reference evidence="6" key="1">
    <citation type="journal article" date="2020" name="mSystems">
        <title>Genome- and Community-Level Interaction Insights into Carbon Utilization and Element Cycling Functions of Hydrothermarchaeota in Hydrothermal Sediment.</title>
        <authorList>
            <person name="Zhou Z."/>
            <person name="Liu Y."/>
            <person name="Xu W."/>
            <person name="Pan J."/>
            <person name="Luo Z.H."/>
            <person name="Li M."/>
        </authorList>
    </citation>
    <scope>NUCLEOTIDE SEQUENCE</scope>
    <source>
        <strain evidence="6">SpSt-997</strain>
    </source>
</reference>
<dbReference type="AlphaFoldDB" id="A0A8J4H999"/>
<dbReference type="Gene3D" id="3.20.20.70">
    <property type="entry name" value="Aldolase class I"/>
    <property type="match status" value="1"/>
</dbReference>
<dbReference type="GO" id="GO:0000105">
    <property type="term" value="P:L-histidine biosynthetic process"/>
    <property type="evidence" value="ECO:0007669"/>
    <property type="project" value="UniProtKB-KW"/>
</dbReference>
<dbReference type="PANTHER" id="PTHR43090:SF2">
    <property type="entry name" value="1-(5-PHOSPHORIBOSYL)-5-[(5-PHOSPHORIBOSYLAMINO)METHYLIDENEAMINO] IMIDAZOLE-4-CARBOXAMIDE ISOMERASE"/>
    <property type="match status" value="1"/>
</dbReference>
<accession>A0A8J4H999</accession>
<organism evidence="6">
    <name type="scientific">Acidicaldus sp</name>
    <dbReference type="NCBI Taxonomy" id="1872105"/>
    <lineage>
        <taxon>Bacteria</taxon>
        <taxon>Pseudomonadati</taxon>
        <taxon>Pseudomonadota</taxon>
        <taxon>Alphaproteobacteria</taxon>
        <taxon>Acetobacterales</taxon>
        <taxon>Acetobacteraceae</taxon>
        <taxon>Acidicaldus</taxon>
    </lineage>
</organism>
<name>A0A8J4H999_9PROT</name>
<keyword evidence="2 5" id="KW-0028">Amino-acid biosynthesis</keyword>
<keyword evidence="3 5" id="KW-0368">Histidine biosynthesis</keyword>
<dbReference type="InterPro" id="IPR013785">
    <property type="entry name" value="Aldolase_TIM"/>
</dbReference>
<dbReference type="InterPro" id="IPR044524">
    <property type="entry name" value="Isoase_HisA-like"/>
</dbReference>
<sequence>MIDLKGGEVVHARRGERAQYRPIETPLCRGSAPQDVLAGLLRLYPFRRVYIADLDGIAGGDGHVALLEALANAFSSVAFWIDNGMAETARAEAWLARASGSLVLGSESQRDTAVLEALSAHPRVVLSLDFRGATFLGPPGILETPALWPGQVIAMTLARVGAGAGPDFERLAALRARAGARAVFAAGGVRDADDLAALAAAGIAGALVASALHSGALDRQALQALLAPTEA</sequence>
<dbReference type="InterPro" id="IPR006062">
    <property type="entry name" value="His_biosynth"/>
</dbReference>
<dbReference type="SUPFAM" id="SSF51366">
    <property type="entry name" value="Ribulose-phoshate binding barrel"/>
    <property type="match status" value="1"/>
</dbReference>
<comment type="caution">
    <text evidence="6">The sequence shown here is derived from an EMBL/GenBank/DDBJ whole genome shotgun (WGS) entry which is preliminary data.</text>
</comment>
<evidence type="ECO:0000256" key="4">
    <source>
        <dbReference type="ARBA" id="ARBA00029440"/>
    </source>
</evidence>
<evidence type="ECO:0000256" key="1">
    <source>
        <dbReference type="ARBA" id="ARBA00009667"/>
    </source>
</evidence>